<dbReference type="KEGG" id="vg:22276560"/>
<organism evidence="1 2">
    <name type="scientific">Staphylococcus phage Team1</name>
    <dbReference type="NCBI Taxonomy" id="1262512"/>
    <lineage>
        <taxon>Viruses</taxon>
        <taxon>Duplodnaviria</taxon>
        <taxon>Heunggongvirae</taxon>
        <taxon>Uroviricota</taxon>
        <taxon>Caudoviricetes</taxon>
        <taxon>Herelleviridae</taxon>
        <taxon>Twortvirinae</taxon>
        <taxon>Kayvirus</taxon>
        <taxon>Kayvirus G1</taxon>
    </lineage>
</organism>
<sequence>MGIIVNSNHIQSDTLYEYDSFFDIEKVDTFEEGLLSIQDEPTVLAGFIYDDITFNKVINSNSDIDDYIKNNDIYYVSDIGLLPDTFITVDSDRKYYSLLQQITELSKDPFPKWVEDDAKGLTKYYNFQDFEDVFDLNSFYKKEVDMVREKCYNNGNVYLLYEVLPDYKLPLAYSLLSNKEHGIVIIGSQTRSNNDILTFYVKGMDAKAIASMFNVEHDYDSNIFHTFVNSHINILGNQITKFIREKGSSYE</sequence>
<proteinExistence type="predicted"/>
<evidence type="ECO:0000313" key="2">
    <source>
        <dbReference type="Proteomes" id="UP000028568"/>
    </source>
</evidence>
<dbReference type="Proteomes" id="UP000028568">
    <property type="component" value="Segment"/>
</dbReference>
<protein>
    <submittedName>
        <fullName evidence="1">Uncharacterized protein</fullName>
    </submittedName>
</protein>
<name>A0A075BDW1_9CAUD</name>
<dbReference type="RefSeq" id="YP_009098297.1">
    <property type="nucleotide sequence ID" value="NC_025417.1"/>
</dbReference>
<dbReference type="GeneID" id="22276560"/>
<accession>A0A075BDW1</accession>
<reference evidence="1 2" key="1">
    <citation type="journal article" date="2014" name="PLoS ONE">
        <title>Improving the Safety of Staphylococcus aureus Polyvalent Phages by Their Production on a Staphylococcus xylosus Strain.</title>
        <authorList>
            <person name="El Haddad L."/>
            <person name="Ben Abdallah N."/>
            <person name="Plante P.L."/>
            <person name="Dumaresq J."/>
            <person name="Katsarava R."/>
            <person name="Labrie S."/>
            <person name="Corbeil J."/>
            <person name="St-Gelais D."/>
            <person name="Moineau S."/>
        </authorList>
    </citation>
    <scope>NUCLEOTIDE SEQUENCE [LARGE SCALE GENOMIC DNA]</scope>
</reference>
<dbReference type="InterPro" id="IPR055753">
    <property type="entry name" value="DUF7329"/>
</dbReference>
<evidence type="ECO:0000313" key="1">
    <source>
        <dbReference type="EMBL" id="AFX93414.1"/>
    </source>
</evidence>
<dbReference type="Pfam" id="PF24015">
    <property type="entry name" value="DUF7329"/>
    <property type="match status" value="1"/>
</dbReference>
<dbReference type="EMBL" id="KC012913">
    <property type="protein sequence ID" value="AFX93414.1"/>
    <property type="molecule type" value="Genomic_DNA"/>
</dbReference>